<accession>A0AAW2YW99</accession>
<dbReference type="EMBL" id="JAOPGA020000732">
    <property type="protein sequence ID" value="KAL0481103.1"/>
    <property type="molecule type" value="Genomic_DNA"/>
</dbReference>
<dbReference type="Proteomes" id="UP001431209">
    <property type="component" value="Unassembled WGS sequence"/>
</dbReference>
<comment type="caution">
    <text evidence="5">The sequence shown here is derived from an EMBL/GenBank/DDBJ whole genome shotgun (WGS) entry which is preliminary data.</text>
</comment>
<feature type="region of interest" description="Disordered" evidence="3">
    <location>
        <begin position="310"/>
        <end position="441"/>
    </location>
</feature>
<name>A0AAW2YW99_9EUKA</name>
<dbReference type="InterPro" id="IPR003603">
    <property type="entry name" value="U2A'_phosphoprotein32A_C"/>
</dbReference>
<feature type="compositionally biased region" description="Basic and acidic residues" evidence="3">
    <location>
        <begin position="403"/>
        <end position="441"/>
    </location>
</feature>
<keyword evidence="1" id="KW-0433">Leucine-rich repeat</keyword>
<dbReference type="PANTHER" id="PTHR46652">
    <property type="entry name" value="LEUCINE-RICH REPEAT AND IQ DOMAIN-CONTAINING PROTEIN 1-RELATED"/>
    <property type="match status" value="1"/>
</dbReference>
<dbReference type="Gene3D" id="3.80.10.10">
    <property type="entry name" value="Ribonuclease Inhibitor"/>
    <property type="match status" value="2"/>
</dbReference>
<dbReference type="SMART" id="SM00446">
    <property type="entry name" value="LRRcap"/>
    <property type="match status" value="1"/>
</dbReference>
<keyword evidence="2" id="KW-0677">Repeat</keyword>
<sequence length="528" mass="60921">MEDQVVIRPSKKLFLNENEEEDELLEGQVELNPLFLSSHVANTDYDQLKILKLPKKNIARSLNLGFAQFLQRLELNHNALKNIRFLEDNTDLKYLDVSNNEIRTIDPVQKLDKLEILKCSNNEISYIGANVLDTSSQTLKALVLNNNIIRTLPRANAPFRNLNTLVISHNSLDNLKGLDAYPNITKISASYNKIKVIPNDVRRLVGLSELRLAHNKLIALPDSISNNANLEILILNNNLLSSFEYVFSIHLKLILSRDVKRLTTCNKLKELDMSENPLSKQENYRQHVLELLPKLEILDKVVIEANKKKKVVQEVKQADDPKKAKDDKEQSNTGVKRKHENKDSNYKQNTEKPYNRRNEEKSFKKDTNHKQNAERTFDRQNTERPFKKNKYNDSKQNVQTEGSFKKHNVDNKNNTERGEKNVEPQKSNEQENVQKEARLDSNDFVVEKLVKRDTAKKPLVNEGEVVNLADEKEKKRIQREISGGYAEQDEKHAGVVGLFKTTRHDRKKKEVVKADVLSFLSSETTDTW</sequence>
<dbReference type="InterPro" id="IPR032675">
    <property type="entry name" value="LRR_dom_sf"/>
</dbReference>
<protein>
    <submittedName>
        <fullName evidence="5">Protein phosphatase 1 regulatory subunit</fullName>
    </submittedName>
</protein>
<evidence type="ECO:0000313" key="6">
    <source>
        <dbReference type="Proteomes" id="UP001431209"/>
    </source>
</evidence>
<gene>
    <name evidence="5" type="ORF">AKO1_012883</name>
</gene>
<feature type="compositionally biased region" description="Basic and acidic residues" evidence="3">
    <location>
        <begin position="310"/>
        <end position="330"/>
    </location>
</feature>
<proteinExistence type="predicted"/>
<dbReference type="InterPro" id="IPR001611">
    <property type="entry name" value="Leu-rich_rpt"/>
</dbReference>
<evidence type="ECO:0000256" key="3">
    <source>
        <dbReference type="SAM" id="MobiDB-lite"/>
    </source>
</evidence>
<dbReference type="SUPFAM" id="SSF52058">
    <property type="entry name" value="L domain-like"/>
    <property type="match status" value="1"/>
</dbReference>
<organism evidence="5 6">
    <name type="scientific">Acrasis kona</name>
    <dbReference type="NCBI Taxonomy" id="1008807"/>
    <lineage>
        <taxon>Eukaryota</taxon>
        <taxon>Discoba</taxon>
        <taxon>Heterolobosea</taxon>
        <taxon>Tetramitia</taxon>
        <taxon>Eutetramitia</taxon>
        <taxon>Acrasidae</taxon>
        <taxon>Acrasis</taxon>
    </lineage>
</organism>
<evidence type="ECO:0000256" key="2">
    <source>
        <dbReference type="ARBA" id="ARBA00022737"/>
    </source>
</evidence>
<dbReference type="PANTHER" id="PTHR46652:SF7">
    <property type="entry name" value="LEUCINE-RICH REPEAT AND IQ DOMAIN-CONTAINING PROTEIN 1"/>
    <property type="match status" value="1"/>
</dbReference>
<reference evidence="5 6" key="1">
    <citation type="submission" date="2024-03" db="EMBL/GenBank/DDBJ databases">
        <title>The Acrasis kona genome and developmental transcriptomes reveal deep origins of eukaryotic multicellular pathways.</title>
        <authorList>
            <person name="Sheikh S."/>
            <person name="Fu C.-J."/>
            <person name="Brown M.W."/>
            <person name="Baldauf S.L."/>
        </authorList>
    </citation>
    <scope>NUCLEOTIDE SEQUENCE [LARGE SCALE GENOMIC DNA]</scope>
    <source>
        <strain evidence="5 6">ATCC MYA-3509</strain>
    </source>
</reference>
<dbReference type="AlphaFoldDB" id="A0AAW2YW99"/>
<evidence type="ECO:0000256" key="1">
    <source>
        <dbReference type="ARBA" id="ARBA00022614"/>
    </source>
</evidence>
<evidence type="ECO:0000259" key="4">
    <source>
        <dbReference type="SMART" id="SM00446"/>
    </source>
</evidence>
<evidence type="ECO:0000313" key="5">
    <source>
        <dbReference type="EMBL" id="KAL0481103.1"/>
    </source>
</evidence>
<keyword evidence="6" id="KW-1185">Reference proteome</keyword>
<dbReference type="InterPro" id="IPR025875">
    <property type="entry name" value="Leu-rich_rpt_4"/>
</dbReference>
<dbReference type="Pfam" id="PF12799">
    <property type="entry name" value="LRR_4"/>
    <property type="match status" value="1"/>
</dbReference>
<dbReference type="SMART" id="SM00365">
    <property type="entry name" value="LRR_SD22"/>
    <property type="match status" value="5"/>
</dbReference>
<dbReference type="InterPro" id="IPR050836">
    <property type="entry name" value="SDS22/Internalin_LRR"/>
</dbReference>
<feature type="domain" description="U2A'/phosphoprotein 32 family A C-terminal" evidence="4">
    <location>
        <begin position="281"/>
        <end position="299"/>
    </location>
</feature>
<dbReference type="PROSITE" id="PS51450">
    <property type="entry name" value="LRR"/>
    <property type="match status" value="2"/>
</dbReference>
<feature type="compositionally biased region" description="Basic and acidic residues" evidence="3">
    <location>
        <begin position="340"/>
        <end position="393"/>
    </location>
</feature>